<dbReference type="PANTHER" id="PTHR45913:SF21">
    <property type="entry name" value="DUF4371 DOMAIN-CONTAINING PROTEIN"/>
    <property type="match status" value="1"/>
</dbReference>
<name>A0ABD3UYL4_SINWO</name>
<comment type="caution">
    <text evidence="1">The sequence shown here is derived from an EMBL/GenBank/DDBJ whole genome shotgun (WGS) entry which is preliminary data.</text>
</comment>
<dbReference type="Proteomes" id="UP001634394">
    <property type="component" value="Unassembled WGS sequence"/>
</dbReference>
<dbReference type="AlphaFoldDB" id="A0ABD3UYL4"/>
<gene>
    <name evidence="1" type="ORF">ACJMK2_013802</name>
</gene>
<organism evidence="1 2">
    <name type="scientific">Sinanodonta woodiana</name>
    <name type="common">Chinese pond mussel</name>
    <name type="synonym">Anodonta woodiana</name>
    <dbReference type="NCBI Taxonomy" id="1069815"/>
    <lineage>
        <taxon>Eukaryota</taxon>
        <taxon>Metazoa</taxon>
        <taxon>Spiralia</taxon>
        <taxon>Lophotrochozoa</taxon>
        <taxon>Mollusca</taxon>
        <taxon>Bivalvia</taxon>
        <taxon>Autobranchia</taxon>
        <taxon>Heteroconchia</taxon>
        <taxon>Palaeoheterodonta</taxon>
        <taxon>Unionida</taxon>
        <taxon>Unionoidea</taxon>
        <taxon>Unionidae</taxon>
        <taxon>Unioninae</taxon>
        <taxon>Sinanodonta</taxon>
    </lineage>
</organism>
<proteinExistence type="predicted"/>
<dbReference type="PANTHER" id="PTHR45913">
    <property type="entry name" value="EPM2A-INTERACTING PROTEIN 1"/>
    <property type="match status" value="1"/>
</dbReference>
<reference evidence="1 2" key="1">
    <citation type="submission" date="2024-11" db="EMBL/GenBank/DDBJ databases">
        <title>Chromosome-level genome assembly of the freshwater bivalve Anodonta woodiana.</title>
        <authorList>
            <person name="Chen X."/>
        </authorList>
    </citation>
    <scope>NUCLEOTIDE SEQUENCE [LARGE SCALE GENOMIC DNA]</scope>
    <source>
        <strain evidence="1">MN2024</strain>
        <tissue evidence="1">Gills</tissue>
    </source>
</reference>
<protein>
    <submittedName>
        <fullName evidence="1">Uncharacterized protein</fullName>
    </submittedName>
</protein>
<evidence type="ECO:0000313" key="2">
    <source>
        <dbReference type="Proteomes" id="UP001634394"/>
    </source>
</evidence>
<dbReference type="EMBL" id="JBJQND010000014">
    <property type="protein sequence ID" value="KAL3854537.1"/>
    <property type="molecule type" value="Genomic_DNA"/>
</dbReference>
<accession>A0ABD3UYL4</accession>
<evidence type="ECO:0000313" key="1">
    <source>
        <dbReference type="EMBL" id="KAL3854537.1"/>
    </source>
</evidence>
<keyword evidence="2" id="KW-1185">Reference proteome</keyword>
<sequence length="327" mass="37132">MASGSKDAGPKKRRVTEELRSFQDIWTMIYFFVEFKTKPICLICNNSVSVMKEYNIKWHYEAKHANKFDKYKGQFQQVQVNDLKRNLSAQRQIFTRADQDSTCYVKASYAVAMILAKTLKPYSDGEIVKECLEHVVEILCPEKKKDFSQISLSCQTITRHITDTAQVAIFVMGVDPHFNKTEELAALYPLKDTTCSGDLLGAVTATLNRFSLQLNSLSGLTKDGAPALVGKQEGLVKLIENEACKVGNTSMLNFHCIIHQENLCSKSLKMDHVMKVVIKTVTFIKSKGLNHRQFQEFLKSLDSEYNDVTFYAEARWLTRAKNVVKSV</sequence>